<dbReference type="Proteomes" id="UP000800035">
    <property type="component" value="Unassembled WGS sequence"/>
</dbReference>
<evidence type="ECO:0000256" key="2">
    <source>
        <dbReference type="SAM" id="Phobius"/>
    </source>
</evidence>
<proteinExistence type="predicted"/>
<feature type="compositionally biased region" description="Polar residues" evidence="1">
    <location>
        <begin position="7"/>
        <end position="17"/>
    </location>
</feature>
<dbReference type="PANTHER" id="PTHR34414:SF1">
    <property type="entry name" value="SUBTILISIN-LIKE SERINE PROTEASE"/>
    <property type="match status" value="1"/>
</dbReference>
<sequence length="383" mass="43098">MAGKTPASHSKTASSAPKPSLELKPPFTPRPIPPNSKPSADATASQASLLTSDNGGQQPVLETAINIALSALDSLPTIAGGQDDIYLANRDITKFLEWDLDLDRLNRIHGHLWMAGRPMRARPLHRYKMMGFDILHTQQIDLHLLKFSNKLILKPLAEYMLSHTFWSEHICTYPTDTLHKSGSGFLLSYIWLLTSPLDLKLAHDLFLLPSFITWHWWKTFVADFLDHIDANALHQVNKRFHYGDLRLGRINSIYRTRYCHTHFVRGYLYGYNRYVVFFQRKFGWILIVFVFFSLVLAAMQVGASVAPLASETAFLRSCFGFVVASMVSVAAVLGVVAVVFLGTFLFNMGAAIGHSRRMRAERERMAREREGGMGVGMGGRKDV</sequence>
<dbReference type="Pfam" id="PF20246">
    <property type="entry name" value="DUF6601"/>
    <property type="match status" value="1"/>
</dbReference>
<keyword evidence="2" id="KW-0812">Transmembrane</keyword>
<organism evidence="3 4">
    <name type="scientific">Byssothecium circinans</name>
    <dbReference type="NCBI Taxonomy" id="147558"/>
    <lineage>
        <taxon>Eukaryota</taxon>
        <taxon>Fungi</taxon>
        <taxon>Dikarya</taxon>
        <taxon>Ascomycota</taxon>
        <taxon>Pezizomycotina</taxon>
        <taxon>Dothideomycetes</taxon>
        <taxon>Pleosporomycetidae</taxon>
        <taxon>Pleosporales</taxon>
        <taxon>Massarineae</taxon>
        <taxon>Massarinaceae</taxon>
        <taxon>Byssothecium</taxon>
    </lineage>
</organism>
<keyword evidence="4" id="KW-1185">Reference proteome</keyword>
<keyword evidence="2" id="KW-0472">Membrane</keyword>
<evidence type="ECO:0000256" key="1">
    <source>
        <dbReference type="SAM" id="MobiDB-lite"/>
    </source>
</evidence>
<name>A0A6A5UAQ2_9PLEO</name>
<evidence type="ECO:0000313" key="4">
    <source>
        <dbReference type="Proteomes" id="UP000800035"/>
    </source>
</evidence>
<accession>A0A6A5UAQ2</accession>
<feature type="transmembrane region" description="Helical" evidence="2">
    <location>
        <begin position="319"/>
        <end position="352"/>
    </location>
</feature>
<evidence type="ECO:0000313" key="3">
    <source>
        <dbReference type="EMBL" id="KAF1961981.1"/>
    </source>
</evidence>
<dbReference type="AlphaFoldDB" id="A0A6A5UAQ2"/>
<keyword evidence="2" id="KW-1133">Transmembrane helix</keyword>
<dbReference type="EMBL" id="ML976980">
    <property type="protein sequence ID" value="KAF1961981.1"/>
    <property type="molecule type" value="Genomic_DNA"/>
</dbReference>
<dbReference type="InterPro" id="IPR046536">
    <property type="entry name" value="DUF6601"/>
</dbReference>
<dbReference type="OrthoDB" id="5086500at2759"/>
<feature type="transmembrane region" description="Helical" evidence="2">
    <location>
        <begin position="282"/>
        <end position="299"/>
    </location>
</feature>
<feature type="compositionally biased region" description="Polar residues" evidence="1">
    <location>
        <begin position="42"/>
        <end position="55"/>
    </location>
</feature>
<feature type="compositionally biased region" description="Pro residues" evidence="1">
    <location>
        <begin position="26"/>
        <end position="36"/>
    </location>
</feature>
<protein>
    <submittedName>
        <fullName evidence="3">Uncharacterized protein</fullName>
    </submittedName>
</protein>
<gene>
    <name evidence="3" type="ORF">CC80DRAFT_531737</name>
</gene>
<reference evidence="3" key="1">
    <citation type="journal article" date="2020" name="Stud. Mycol.">
        <title>101 Dothideomycetes genomes: a test case for predicting lifestyles and emergence of pathogens.</title>
        <authorList>
            <person name="Haridas S."/>
            <person name="Albert R."/>
            <person name="Binder M."/>
            <person name="Bloem J."/>
            <person name="Labutti K."/>
            <person name="Salamov A."/>
            <person name="Andreopoulos B."/>
            <person name="Baker S."/>
            <person name="Barry K."/>
            <person name="Bills G."/>
            <person name="Bluhm B."/>
            <person name="Cannon C."/>
            <person name="Castanera R."/>
            <person name="Culley D."/>
            <person name="Daum C."/>
            <person name="Ezra D."/>
            <person name="Gonzalez J."/>
            <person name="Henrissat B."/>
            <person name="Kuo A."/>
            <person name="Liang C."/>
            <person name="Lipzen A."/>
            <person name="Lutzoni F."/>
            <person name="Magnuson J."/>
            <person name="Mondo S."/>
            <person name="Nolan M."/>
            <person name="Ohm R."/>
            <person name="Pangilinan J."/>
            <person name="Park H.-J."/>
            <person name="Ramirez L."/>
            <person name="Alfaro M."/>
            <person name="Sun H."/>
            <person name="Tritt A."/>
            <person name="Yoshinaga Y."/>
            <person name="Zwiers L.-H."/>
            <person name="Turgeon B."/>
            <person name="Goodwin S."/>
            <person name="Spatafora J."/>
            <person name="Crous P."/>
            <person name="Grigoriev I."/>
        </authorList>
    </citation>
    <scope>NUCLEOTIDE SEQUENCE</scope>
    <source>
        <strain evidence="3">CBS 675.92</strain>
    </source>
</reference>
<dbReference type="PANTHER" id="PTHR34414">
    <property type="entry name" value="HET DOMAIN-CONTAINING PROTEIN-RELATED"/>
    <property type="match status" value="1"/>
</dbReference>
<feature type="region of interest" description="Disordered" evidence="1">
    <location>
        <begin position="1"/>
        <end position="55"/>
    </location>
</feature>